<dbReference type="RefSeq" id="WP_177177894.1">
    <property type="nucleotide sequence ID" value="NZ_FNPF01000010.1"/>
</dbReference>
<evidence type="ECO:0000256" key="1">
    <source>
        <dbReference type="ARBA" id="ARBA00010013"/>
    </source>
</evidence>
<dbReference type="Gene3D" id="2.60.40.2480">
    <property type="entry name" value="Periplasmic metal-binding protein Tp34-type"/>
    <property type="match status" value="1"/>
</dbReference>
<keyword evidence="2" id="KW-0732">Signal</keyword>
<proteinExistence type="inferred from homology"/>
<dbReference type="Pfam" id="PF10634">
    <property type="entry name" value="Iron_transport"/>
    <property type="match status" value="1"/>
</dbReference>
<evidence type="ECO:0000313" key="4">
    <source>
        <dbReference type="EMBL" id="SDY53506.1"/>
    </source>
</evidence>
<accession>A0A1H3KN86</accession>
<evidence type="ECO:0000256" key="2">
    <source>
        <dbReference type="ARBA" id="ARBA00022729"/>
    </source>
</evidence>
<feature type="region of interest" description="Disordered" evidence="3">
    <location>
        <begin position="1"/>
        <end position="28"/>
    </location>
</feature>
<dbReference type="Proteomes" id="UP000199286">
    <property type="component" value="Unassembled WGS sequence"/>
</dbReference>
<keyword evidence="5" id="KW-1185">Reference proteome</keyword>
<evidence type="ECO:0000313" key="5">
    <source>
        <dbReference type="Proteomes" id="UP000199286"/>
    </source>
</evidence>
<reference evidence="4 5" key="1">
    <citation type="submission" date="2016-10" db="EMBL/GenBank/DDBJ databases">
        <authorList>
            <person name="de Groot N.N."/>
        </authorList>
    </citation>
    <scope>NUCLEOTIDE SEQUENCE [LARGE SCALE GENOMIC DNA]</scope>
    <source>
        <strain evidence="4 5">DSM 26880</strain>
    </source>
</reference>
<sequence>MTKQDGTNPLVPSDEGDKKGLELGRAQGEALTRTLRHMTDEIAHDGREVQSGEYLVAYAVEEAEGMWVPKGGDLEWTEPDDENAHIEVAVRDAADGRLIPGLKVEATVIDGDGKEIGTHELPFLWHPYLYHYGRNWTLPADGSYTLKVRFEAPTFSRHDEKNGRRFLKGAEVTFDNVKVERGQD</sequence>
<dbReference type="EMBL" id="FNPF01000010">
    <property type="protein sequence ID" value="SDY53506.1"/>
    <property type="molecule type" value="Genomic_DNA"/>
</dbReference>
<evidence type="ECO:0000256" key="3">
    <source>
        <dbReference type="SAM" id="MobiDB-lite"/>
    </source>
</evidence>
<comment type="similarity">
    <text evidence="1">Belongs to the UPF0423 family.</text>
</comment>
<organism evidence="4 5">
    <name type="scientific">Citreimonas salinaria</name>
    <dbReference type="NCBI Taxonomy" id="321339"/>
    <lineage>
        <taxon>Bacteria</taxon>
        <taxon>Pseudomonadati</taxon>
        <taxon>Pseudomonadota</taxon>
        <taxon>Alphaproteobacteria</taxon>
        <taxon>Rhodobacterales</taxon>
        <taxon>Roseobacteraceae</taxon>
        <taxon>Citreimonas</taxon>
    </lineage>
</organism>
<protein>
    <submittedName>
        <fullName evidence="4">Fe2+ transport protein</fullName>
    </submittedName>
</protein>
<dbReference type="AlphaFoldDB" id="A0A1H3KN86"/>
<dbReference type="InterPro" id="IPR018470">
    <property type="entry name" value="Metal-bd_Tp34-typ"/>
</dbReference>
<dbReference type="InterPro" id="IPR038482">
    <property type="entry name" value="Tp34-type_sf"/>
</dbReference>
<name>A0A1H3KN86_9RHOB</name>
<gene>
    <name evidence="4" type="ORF">SAMN05444340_1103</name>
</gene>